<evidence type="ECO:0000256" key="4">
    <source>
        <dbReference type="ARBA" id="ARBA00022729"/>
    </source>
</evidence>
<evidence type="ECO:0000313" key="14">
    <source>
        <dbReference type="Proteomes" id="UP000694549"/>
    </source>
</evidence>
<dbReference type="InterPro" id="IPR037055">
    <property type="entry name" value="MHC_I-like_Ag-recog_sf"/>
</dbReference>
<accession>A0A8B9UL89</accession>
<keyword evidence="2" id="KW-0490">MHC I</keyword>
<feature type="chain" id="PRO_5034146780" description="MHC class I-like antigen recognition-like domain-containing protein" evidence="11">
    <location>
        <begin position="28"/>
        <end position="209"/>
    </location>
</feature>
<dbReference type="GO" id="GO:0005615">
    <property type="term" value="C:extracellular space"/>
    <property type="evidence" value="ECO:0007669"/>
    <property type="project" value="TreeGrafter"/>
</dbReference>
<keyword evidence="8" id="KW-1015">Disulfide bond</keyword>
<feature type="region of interest" description="Disordered" evidence="10">
    <location>
        <begin position="188"/>
        <end position="209"/>
    </location>
</feature>
<evidence type="ECO:0000259" key="12">
    <source>
        <dbReference type="Pfam" id="PF00129"/>
    </source>
</evidence>
<dbReference type="SUPFAM" id="SSF54452">
    <property type="entry name" value="MHC antigen-recognition domain"/>
    <property type="match status" value="1"/>
</dbReference>
<dbReference type="PANTHER" id="PTHR16675">
    <property type="entry name" value="MHC CLASS I-RELATED"/>
    <property type="match status" value="1"/>
</dbReference>
<dbReference type="Ensembl" id="ENSAZOT00000010867.1">
    <property type="protein sequence ID" value="ENSAZOP00000010175.1"/>
    <property type="gene ID" value="ENSAZOG00000006500.1"/>
</dbReference>
<evidence type="ECO:0000313" key="13">
    <source>
        <dbReference type="Ensembl" id="ENSAZOP00000010175.1"/>
    </source>
</evidence>
<feature type="region of interest" description="Disordered" evidence="10">
    <location>
        <begin position="117"/>
        <end position="137"/>
    </location>
</feature>
<evidence type="ECO:0000256" key="3">
    <source>
        <dbReference type="ARBA" id="ARBA00022692"/>
    </source>
</evidence>
<protein>
    <recommendedName>
        <fullName evidence="12">MHC class I-like antigen recognition-like domain-containing protein</fullName>
    </recommendedName>
</protein>
<evidence type="ECO:0000256" key="5">
    <source>
        <dbReference type="ARBA" id="ARBA00022859"/>
    </source>
</evidence>
<dbReference type="Proteomes" id="UP000694549">
    <property type="component" value="Unplaced"/>
</dbReference>
<evidence type="ECO:0000256" key="10">
    <source>
        <dbReference type="SAM" id="MobiDB-lite"/>
    </source>
</evidence>
<evidence type="ECO:0000256" key="1">
    <source>
        <dbReference type="ARBA" id="ARBA00004479"/>
    </source>
</evidence>
<evidence type="ECO:0000256" key="7">
    <source>
        <dbReference type="ARBA" id="ARBA00023136"/>
    </source>
</evidence>
<keyword evidence="9" id="KW-0325">Glycoprotein</keyword>
<organism evidence="13 14">
    <name type="scientific">Anas zonorhyncha</name>
    <name type="common">Eastern spot-billed duck</name>
    <dbReference type="NCBI Taxonomy" id="75864"/>
    <lineage>
        <taxon>Eukaryota</taxon>
        <taxon>Metazoa</taxon>
        <taxon>Chordata</taxon>
        <taxon>Craniata</taxon>
        <taxon>Vertebrata</taxon>
        <taxon>Euteleostomi</taxon>
        <taxon>Archelosauria</taxon>
        <taxon>Archosauria</taxon>
        <taxon>Dinosauria</taxon>
        <taxon>Saurischia</taxon>
        <taxon>Theropoda</taxon>
        <taxon>Coelurosauria</taxon>
        <taxon>Aves</taxon>
        <taxon>Neognathae</taxon>
        <taxon>Galloanserae</taxon>
        <taxon>Anseriformes</taxon>
        <taxon>Anatidae</taxon>
        <taxon>Anatinae</taxon>
        <taxon>Anas</taxon>
    </lineage>
</organism>
<dbReference type="InterPro" id="IPR011162">
    <property type="entry name" value="MHC_I/II-like_Ag-recog"/>
</dbReference>
<sequence>MGLLWLGGIRLLLLLLLLLLGVLGGAAREPHSLRYFHTMVSDPGPGLPQFVAVGSVDGEVFVRYDSETRKTEPQVGWIAANTDQQYWDRETETLQRNEQFFRMGLDTLQERYNQSIGESGLGHSSAGCGSGSPGCKQEQGQCRELSLALAATPFPRTPRGSSVRDGGRKDPDLVLPCSRLLPTTHLHQLAEGWRGPGAGDPEGEHRAQQ</sequence>
<keyword evidence="4 11" id="KW-0732">Signal</keyword>
<dbReference type="GO" id="GO:0002474">
    <property type="term" value="P:antigen processing and presentation of peptide antigen via MHC class I"/>
    <property type="evidence" value="ECO:0007669"/>
    <property type="project" value="UniProtKB-KW"/>
</dbReference>
<dbReference type="InterPro" id="IPR050208">
    <property type="entry name" value="MHC_class-I_related"/>
</dbReference>
<dbReference type="Gene3D" id="3.30.500.10">
    <property type="entry name" value="MHC class I-like antigen recognition-like"/>
    <property type="match status" value="1"/>
</dbReference>
<dbReference type="GO" id="GO:0042612">
    <property type="term" value="C:MHC class I protein complex"/>
    <property type="evidence" value="ECO:0007669"/>
    <property type="project" value="UniProtKB-KW"/>
</dbReference>
<feature type="signal peptide" evidence="11">
    <location>
        <begin position="1"/>
        <end position="27"/>
    </location>
</feature>
<name>A0A8B9UL89_9AVES</name>
<keyword evidence="7" id="KW-0472">Membrane</keyword>
<evidence type="ECO:0000256" key="6">
    <source>
        <dbReference type="ARBA" id="ARBA00022989"/>
    </source>
</evidence>
<dbReference type="PANTHER" id="PTHR16675:SF242">
    <property type="entry name" value="MAJOR HISTOCOMPATIBILITY COMPLEX CLASS I-RELATED GENE PROTEIN"/>
    <property type="match status" value="1"/>
</dbReference>
<keyword evidence="6" id="KW-1133">Transmembrane helix</keyword>
<evidence type="ECO:0000256" key="8">
    <source>
        <dbReference type="ARBA" id="ARBA00023157"/>
    </source>
</evidence>
<evidence type="ECO:0000256" key="2">
    <source>
        <dbReference type="ARBA" id="ARBA00022451"/>
    </source>
</evidence>
<dbReference type="GO" id="GO:0006955">
    <property type="term" value="P:immune response"/>
    <property type="evidence" value="ECO:0007669"/>
    <property type="project" value="TreeGrafter"/>
</dbReference>
<reference evidence="13" key="2">
    <citation type="submission" date="2025-09" db="UniProtKB">
        <authorList>
            <consortium name="Ensembl"/>
        </authorList>
    </citation>
    <scope>IDENTIFICATION</scope>
</reference>
<feature type="domain" description="MHC class I-like antigen recognition-like" evidence="12">
    <location>
        <begin position="30"/>
        <end position="132"/>
    </location>
</feature>
<dbReference type="AlphaFoldDB" id="A0A8B9UL89"/>
<comment type="subcellular location">
    <subcellularLocation>
        <location evidence="1">Membrane</location>
        <topology evidence="1">Single-pass type I membrane protein</topology>
    </subcellularLocation>
</comment>
<keyword evidence="5" id="KW-0391">Immunity</keyword>
<feature type="region of interest" description="Disordered" evidence="10">
    <location>
        <begin position="149"/>
        <end position="171"/>
    </location>
</feature>
<evidence type="ECO:0000256" key="9">
    <source>
        <dbReference type="ARBA" id="ARBA00023180"/>
    </source>
</evidence>
<proteinExistence type="predicted"/>
<reference evidence="13" key="1">
    <citation type="submission" date="2025-08" db="UniProtKB">
        <authorList>
            <consortium name="Ensembl"/>
        </authorList>
    </citation>
    <scope>IDENTIFICATION</scope>
</reference>
<dbReference type="GO" id="GO:0009897">
    <property type="term" value="C:external side of plasma membrane"/>
    <property type="evidence" value="ECO:0007669"/>
    <property type="project" value="TreeGrafter"/>
</dbReference>
<keyword evidence="14" id="KW-1185">Reference proteome</keyword>
<dbReference type="InterPro" id="IPR011161">
    <property type="entry name" value="MHC_I-like_Ag-recog"/>
</dbReference>
<evidence type="ECO:0000256" key="11">
    <source>
        <dbReference type="SAM" id="SignalP"/>
    </source>
</evidence>
<keyword evidence="3" id="KW-0812">Transmembrane</keyword>
<dbReference type="Pfam" id="PF00129">
    <property type="entry name" value="MHC_I"/>
    <property type="match status" value="1"/>
</dbReference>